<evidence type="ECO:0000256" key="7">
    <source>
        <dbReference type="ARBA" id="ARBA00023242"/>
    </source>
</evidence>
<comment type="similarity">
    <text evidence="2">Belongs to the ZPR1 family.</text>
</comment>
<comment type="function">
    <text evidence="8">Acts as a protein folding chaperone for elongation factor 1-alpha.</text>
</comment>
<dbReference type="GO" id="GO:0008270">
    <property type="term" value="F:zinc ion binding"/>
    <property type="evidence" value="ECO:0007669"/>
    <property type="project" value="UniProtKB-KW"/>
</dbReference>
<keyword evidence="12" id="KW-1185">Reference proteome</keyword>
<accession>A0A5C2SL30</accession>
<sequence length="510" mass="56435">MSSKPELFPAIGSVVEQTQKLPVEQQTVEVTLDEDRPVQEIESLCMRCEQQGVTRLLLTTIPYFREVIVMSFRCEHCGFSNNEVQSAGTIRPEGAVYTVHVLTRDDLDRQIVKSNTCTVSIPDIELTIPPGRGQLTTIEGLIRDIITDLGADQPLRRVQNPAAYEKIEGILKFCREIVPDDDENEDADENTPGPVKTPKKASELDHPMKPFTVRLDDPAGNSFAEFVGSMADPKWNMRTYHRTREQNIELGLVAPDEPAPEPPKVIEEEQIGGGLEGENEEIFTFPGTCSSCGHPCNTLIKKVNIPYFKDILIMSTNCEHCGYRDNEVKSGSAISPQGKRITLKVEDREDLSRDILKSESCGLSIPEIELVLQAGTLGGRFTTLEGILEQVYEELSEKVIAGDSAGNNDAFEKFLKKLKAVKNAEHPFTLILDDPLANSYLQNLYAPDPDPNMTIEMYDRTWEQNEELGLNDMKVENYGEDAQPVAKDGGAASKDAAPSPTKEPAPAPSS</sequence>
<dbReference type="FunFam" id="2.60.120.1040:FF:000001">
    <property type="entry name" value="Zinc finger protein ZPR1"/>
    <property type="match status" value="1"/>
</dbReference>
<keyword evidence="7" id="KW-0539">Nucleus</keyword>
<gene>
    <name evidence="11" type="ORF">L227DRAFT_542194</name>
</gene>
<dbReference type="InterPro" id="IPR042451">
    <property type="entry name" value="ZPR1_A/B_dom"/>
</dbReference>
<dbReference type="Gene3D" id="2.60.120.1040">
    <property type="entry name" value="ZPR1, A/B domain"/>
    <property type="match status" value="2"/>
</dbReference>
<evidence type="ECO:0000256" key="9">
    <source>
        <dbReference type="SAM" id="MobiDB-lite"/>
    </source>
</evidence>
<evidence type="ECO:0000256" key="6">
    <source>
        <dbReference type="ARBA" id="ARBA00022833"/>
    </source>
</evidence>
<dbReference type="NCBIfam" id="TIGR00310">
    <property type="entry name" value="ZPR1_znf"/>
    <property type="match status" value="2"/>
</dbReference>
<dbReference type="PANTHER" id="PTHR10876">
    <property type="entry name" value="ZINC FINGER PROTEIN ZPR1"/>
    <property type="match status" value="1"/>
</dbReference>
<evidence type="ECO:0000256" key="3">
    <source>
        <dbReference type="ARBA" id="ARBA00022723"/>
    </source>
</evidence>
<dbReference type="AlphaFoldDB" id="A0A5C2SL30"/>
<keyword evidence="6" id="KW-0862">Zinc</keyword>
<keyword evidence="5" id="KW-0863">Zinc-finger</keyword>
<dbReference type="InterPro" id="IPR004457">
    <property type="entry name" value="Znf_ZPR1"/>
</dbReference>
<dbReference type="Pfam" id="PF03367">
    <property type="entry name" value="Zn_ribbon_ZPR1"/>
    <property type="match status" value="2"/>
</dbReference>
<dbReference type="InterPro" id="IPR042452">
    <property type="entry name" value="ZPR1_Znf1/2"/>
</dbReference>
<dbReference type="InterPro" id="IPR040141">
    <property type="entry name" value="ZPR1"/>
</dbReference>
<dbReference type="SMART" id="SM00709">
    <property type="entry name" value="Zpr1"/>
    <property type="match status" value="2"/>
</dbReference>
<evidence type="ECO:0000256" key="1">
    <source>
        <dbReference type="ARBA" id="ARBA00004123"/>
    </source>
</evidence>
<dbReference type="FunFam" id="2.20.25.420:FF:000002">
    <property type="entry name" value="Zinc finger protein ZPR1"/>
    <property type="match status" value="1"/>
</dbReference>
<protein>
    <submittedName>
        <fullName evidence="11">Zf-ZPR1-domain-containing protein</fullName>
    </submittedName>
</protein>
<evidence type="ECO:0000256" key="5">
    <source>
        <dbReference type="ARBA" id="ARBA00022771"/>
    </source>
</evidence>
<dbReference type="InterPro" id="IPR056180">
    <property type="entry name" value="ZPR1_jr_dom"/>
</dbReference>
<dbReference type="OrthoDB" id="308464at2759"/>
<feature type="region of interest" description="Disordered" evidence="9">
    <location>
        <begin position="181"/>
        <end position="207"/>
    </location>
</feature>
<feature type="region of interest" description="Disordered" evidence="9">
    <location>
        <begin position="469"/>
        <end position="510"/>
    </location>
</feature>
<dbReference type="GO" id="GO:0005634">
    <property type="term" value="C:nucleus"/>
    <property type="evidence" value="ECO:0007669"/>
    <property type="project" value="UniProtKB-SubCell"/>
</dbReference>
<evidence type="ECO:0000256" key="8">
    <source>
        <dbReference type="ARBA" id="ARBA00054139"/>
    </source>
</evidence>
<evidence type="ECO:0000256" key="2">
    <source>
        <dbReference type="ARBA" id="ARBA00008354"/>
    </source>
</evidence>
<dbReference type="PANTHER" id="PTHR10876:SF0">
    <property type="entry name" value="ZINC FINGER PROTEIN ZPR1"/>
    <property type="match status" value="1"/>
</dbReference>
<proteinExistence type="inferred from homology"/>
<name>A0A5C2SL30_9APHY</name>
<dbReference type="Gene3D" id="2.20.25.420">
    <property type="entry name" value="ZPR1, zinc finger domain"/>
    <property type="match status" value="2"/>
</dbReference>
<organism evidence="11 12">
    <name type="scientific">Lentinus tigrinus ALCF2SS1-6</name>
    <dbReference type="NCBI Taxonomy" id="1328759"/>
    <lineage>
        <taxon>Eukaryota</taxon>
        <taxon>Fungi</taxon>
        <taxon>Dikarya</taxon>
        <taxon>Basidiomycota</taxon>
        <taxon>Agaricomycotina</taxon>
        <taxon>Agaricomycetes</taxon>
        <taxon>Polyporales</taxon>
        <taxon>Polyporaceae</taxon>
        <taxon>Lentinus</taxon>
    </lineage>
</organism>
<evidence type="ECO:0000313" key="11">
    <source>
        <dbReference type="EMBL" id="RPD64350.1"/>
    </source>
</evidence>
<keyword evidence="3" id="KW-0479">Metal-binding</keyword>
<reference evidence="11" key="1">
    <citation type="journal article" date="2018" name="Genome Biol. Evol.">
        <title>Genomics and development of Lentinus tigrinus, a white-rot wood-decaying mushroom with dimorphic fruiting bodies.</title>
        <authorList>
            <person name="Wu B."/>
            <person name="Xu Z."/>
            <person name="Knudson A."/>
            <person name="Carlson A."/>
            <person name="Chen N."/>
            <person name="Kovaka S."/>
            <person name="LaButti K."/>
            <person name="Lipzen A."/>
            <person name="Pennachio C."/>
            <person name="Riley R."/>
            <person name="Schakwitz W."/>
            <person name="Umezawa K."/>
            <person name="Ohm R.A."/>
            <person name="Grigoriev I.V."/>
            <person name="Nagy L.G."/>
            <person name="Gibbons J."/>
            <person name="Hibbett D."/>
        </authorList>
    </citation>
    <scope>NUCLEOTIDE SEQUENCE [LARGE SCALE GENOMIC DNA]</scope>
    <source>
        <strain evidence="11">ALCF2SS1-6</strain>
    </source>
</reference>
<evidence type="ECO:0000256" key="4">
    <source>
        <dbReference type="ARBA" id="ARBA00022737"/>
    </source>
</evidence>
<feature type="compositionally biased region" description="Low complexity" evidence="9">
    <location>
        <begin position="486"/>
        <end position="500"/>
    </location>
</feature>
<dbReference type="EMBL" id="ML122254">
    <property type="protein sequence ID" value="RPD64350.1"/>
    <property type="molecule type" value="Genomic_DNA"/>
</dbReference>
<comment type="subcellular location">
    <subcellularLocation>
        <location evidence="1">Nucleus</location>
    </subcellularLocation>
</comment>
<dbReference type="Pfam" id="PF22794">
    <property type="entry name" value="jr-ZPR1"/>
    <property type="match status" value="2"/>
</dbReference>
<dbReference type="Proteomes" id="UP000313359">
    <property type="component" value="Unassembled WGS sequence"/>
</dbReference>
<evidence type="ECO:0000313" key="12">
    <source>
        <dbReference type="Proteomes" id="UP000313359"/>
    </source>
</evidence>
<dbReference type="FunFam" id="2.20.25.420:FF:000001">
    <property type="entry name" value="Zinc finger protein ZPR1"/>
    <property type="match status" value="1"/>
</dbReference>
<evidence type="ECO:0000259" key="10">
    <source>
        <dbReference type="SMART" id="SM00709"/>
    </source>
</evidence>
<feature type="compositionally biased region" description="Pro residues" evidence="9">
    <location>
        <begin position="501"/>
        <end position="510"/>
    </location>
</feature>
<dbReference type="STRING" id="1328759.A0A5C2SL30"/>
<feature type="domain" description="Zinc finger ZPR1-type" evidence="10">
    <location>
        <begin position="43"/>
        <end position="226"/>
    </location>
</feature>
<feature type="domain" description="Zinc finger ZPR1-type" evidence="10">
    <location>
        <begin position="287"/>
        <end position="443"/>
    </location>
</feature>
<keyword evidence="4" id="KW-0677">Repeat</keyword>